<evidence type="ECO:0000313" key="22">
    <source>
        <dbReference type="EMBL" id="VDH90872.1"/>
    </source>
</evidence>
<feature type="binding site" evidence="15">
    <location>
        <position position="470"/>
    </location>
    <ligand>
        <name>L-glutamate</name>
        <dbReference type="ChEBI" id="CHEBI:29985"/>
    </ligand>
</feature>
<feature type="binding site" evidence="15">
    <location>
        <position position="475"/>
    </location>
    <ligand>
        <name>L-glutamate</name>
        <dbReference type="ChEBI" id="CHEBI:29985"/>
    </ligand>
</feature>
<dbReference type="Gene3D" id="3.40.190.10">
    <property type="entry name" value="Periplasmic binding protein-like II"/>
    <property type="match status" value="1"/>
</dbReference>
<accession>A0A8B6BHI5</accession>
<dbReference type="Pfam" id="PF10613">
    <property type="entry name" value="Lig_chan-Glu_bd"/>
    <property type="match status" value="1"/>
</dbReference>
<keyword evidence="4 18" id="KW-0812">Transmembrane</keyword>
<gene>
    <name evidence="22" type="ORF">MGAL_10B071429</name>
</gene>
<keyword evidence="9" id="KW-0675">Receptor</keyword>
<evidence type="ECO:0000256" key="19">
    <source>
        <dbReference type="SAM" id="SignalP"/>
    </source>
</evidence>
<reference evidence="22" key="1">
    <citation type="submission" date="2018-11" db="EMBL/GenBank/DDBJ databases">
        <authorList>
            <person name="Alioto T."/>
            <person name="Alioto T."/>
        </authorList>
    </citation>
    <scope>NUCLEOTIDE SEQUENCE</scope>
</reference>
<comment type="caution">
    <text evidence="22">The sequence shown here is derived from an EMBL/GenBank/DDBJ whole genome shotgun (WGS) entry which is preliminary data.</text>
</comment>
<name>A0A8B6BHI5_MYTGA</name>
<keyword evidence="12" id="KW-1071">Ligand-gated ion channel</keyword>
<keyword evidence="13" id="KW-0407">Ion channel</keyword>
<dbReference type="InterPro" id="IPR001508">
    <property type="entry name" value="Iono_Glu_rcpt_met"/>
</dbReference>
<dbReference type="Pfam" id="PF00060">
    <property type="entry name" value="Lig_chan"/>
    <property type="match status" value="1"/>
</dbReference>
<keyword evidence="5 18" id="KW-1133">Transmembrane helix</keyword>
<feature type="domain" description="Ionotropic glutamate receptor L-glutamate and glycine-binding" evidence="21">
    <location>
        <begin position="399"/>
        <end position="459"/>
    </location>
</feature>
<dbReference type="SUPFAM" id="SSF53850">
    <property type="entry name" value="Periplasmic binding protein-like II"/>
    <property type="match status" value="1"/>
</dbReference>
<keyword evidence="7" id="KW-0406">Ion transport</keyword>
<dbReference type="InterPro" id="IPR019594">
    <property type="entry name" value="Glu/Gly-bd"/>
</dbReference>
<feature type="binding site" evidence="15">
    <location>
        <position position="684"/>
    </location>
    <ligand>
        <name>L-glutamate</name>
        <dbReference type="ChEBI" id="CHEBI:29985"/>
    </ligand>
</feature>
<feature type="domain" description="Ionotropic glutamate receptor C-terminal" evidence="20">
    <location>
        <begin position="389"/>
        <end position="748"/>
    </location>
</feature>
<keyword evidence="19" id="KW-0732">Signal</keyword>
<dbReference type="Gene3D" id="3.40.50.2300">
    <property type="match status" value="2"/>
</dbReference>
<evidence type="ECO:0000259" key="20">
    <source>
        <dbReference type="SMART" id="SM00079"/>
    </source>
</evidence>
<dbReference type="InterPro" id="IPR028082">
    <property type="entry name" value="Peripla_BP_I"/>
</dbReference>
<dbReference type="FunFam" id="3.40.190.10:FF:000024">
    <property type="entry name" value="Glutamate receptor, ionotropic, delta 1"/>
    <property type="match status" value="1"/>
</dbReference>
<dbReference type="GO" id="GO:0015276">
    <property type="term" value="F:ligand-gated monoatomic ion channel activity"/>
    <property type="evidence" value="ECO:0007669"/>
    <property type="project" value="InterPro"/>
</dbReference>
<feature type="chain" id="PRO_5032692571" evidence="19">
    <location>
        <begin position="17"/>
        <end position="827"/>
    </location>
</feature>
<evidence type="ECO:0000256" key="15">
    <source>
        <dbReference type="PIRSR" id="PIRSR601508-1"/>
    </source>
</evidence>
<evidence type="ECO:0000256" key="11">
    <source>
        <dbReference type="ARBA" id="ARBA00023257"/>
    </source>
</evidence>
<sequence>MELIVFTVAVLELVLAGQYKIGVLIQDDVWKGPYNVTDDIIIDGSVEVNFTVHISSTRNGIETTTKVCDLLGEGYSGFLTLVDVPTSSLIEWQSKSRHIPHLIFAKSTCKADKSTYTYKFFPPCDITNEAIADTILTQNCLEVVILHDHTLSSFCLQNLVARFSTIPVSSRIINIKHGIRLHLARKYSLKHFVIFASLNAVNEVLAEANRLIMLTTEYTWIIFAEGLKLPTYSNANISSGRISYLRMYYPDMIGDNGTCNNVWPQNSPHSAHQSYISDGKNVFVEALKNLETSTPSVPFETFNCRQNSSVFKYGDSLAGELNKVSITGHTGGLSWGTDTYPKTATYQICSPVINTNTYEYMGTWNNDNRLDLVNNVLFGNDFTDFGNKTLTIATKPIKPFVIFTDNNGTIEYSGFCIDILNELARHFKFNYKIVGPPDGMYGGLNSDGTWNGMVGMVMRGDVDFAIGPFTITSIRETVIDFTVPYIEDGVGILTKRPDGEPNKIFKMFKPFSLIVWCCIGVAIVVVGILLCVVGNINPNVEKTCQDEPQLVVEQKSLRQTTWLIYGSFFEQGVDPRPTTFSGRSMLGFWWVFTILMTSTYTANLAANLTVSIAEQPINSLEELVGQTEIEPLVKSGTNLHTLFMTSDSGIYKKVWEVMGGMPKVTSNDEALSYVDKGKHAFMTDVTQLDFIVRQECEKYSLADEIFNNAGLGFVLPENALFKDSFNLNMMKMQEAGMTERWKEEWWPSLGSCSSQARTSGAKPLGMDSLAGLFYVYLAVAGISIIFFAAELFYRKILSGKIQPYVLQLKRVISKKDTTITSPFVGKE</sequence>
<keyword evidence="3" id="KW-1003">Cell membrane</keyword>
<feature type="binding site" evidence="15">
    <location>
        <position position="468"/>
    </location>
    <ligand>
        <name>L-glutamate</name>
        <dbReference type="ChEBI" id="CHEBI:29985"/>
    </ligand>
</feature>
<evidence type="ECO:0000256" key="9">
    <source>
        <dbReference type="ARBA" id="ARBA00023170"/>
    </source>
</evidence>
<feature type="disulfide bond" evidence="17">
    <location>
        <begin position="696"/>
        <end position="752"/>
    </location>
</feature>
<dbReference type="SMART" id="SM00079">
    <property type="entry name" value="PBPe"/>
    <property type="match status" value="1"/>
</dbReference>
<keyword evidence="8 18" id="KW-0472">Membrane</keyword>
<dbReference type="OrthoDB" id="5984008at2759"/>
<dbReference type="InterPro" id="IPR015683">
    <property type="entry name" value="Ionotropic_Glu_rcpt"/>
</dbReference>
<keyword evidence="6" id="KW-0770">Synapse</keyword>
<feature type="transmembrane region" description="Helical" evidence="18">
    <location>
        <begin position="586"/>
        <end position="606"/>
    </location>
</feature>
<evidence type="ECO:0000256" key="16">
    <source>
        <dbReference type="PIRSR" id="PIRSR601508-2"/>
    </source>
</evidence>
<evidence type="ECO:0000256" key="18">
    <source>
        <dbReference type="SAM" id="Phobius"/>
    </source>
</evidence>
<evidence type="ECO:0000313" key="23">
    <source>
        <dbReference type="Proteomes" id="UP000596742"/>
    </source>
</evidence>
<feature type="transmembrane region" description="Helical" evidence="18">
    <location>
        <begin position="773"/>
        <end position="793"/>
    </location>
</feature>
<evidence type="ECO:0000256" key="17">
    <source>
        <dbReference type="PIRSR" id="PIRSR601508-3"/>
    </source>
</evidence>
<evidence type="ECO:0000256" key="4">
    <source>
        <dbReference type="ARBA" id="ARBA00022692"/>
    </source>
</evidence>
<evidence type="ECO:0000256" key="10">
    <source>
        <dbReference type="ARBA" id="ARBA00023180"/>
    </source>
</evidence>
<organism evidence="22 23">
    <name type="scientific">Mytilus galloprovincialis</name>
    <name type="common">Mediterranean mussel</name>
    <dbReference type="NCBI Taxonomy" id="29158"/>
    <lineage>
        <taxon>Eukaryota</taxon>
        <taxon>Metazoa</taxon>
        <taxon>Spiralia</taxon>
        <taxon>Lophotrochozoa</taxon>
        <taxon>Mollusca</taxon>
        <taxon>Bivalvia</taxon>
        <taxon>Autobranchia</taxon>
        <taxon>Pteriomorphia</taxon>
        <taxon>Mytilida</taxon>
        <taxon>Mytiloidea</taxon>
        <taxon>Mytilidae</taxon>
        <taxon>Mytilinae</taxon>
        <taxon>Mytilus</taxon>
    </lineage>
</organism>
<evidence type="ECO:0000256" key="8">
    <source>
        <dbReference type="ARBA" id="ARBA00023136"/>
    </source>
</evidence>
<dbReference type="PANTHER" id="PTHR18966">
    <property type="entry name" value="IONOTROPIC GLUTAMATE RECEPTOR"/>
    <property type="match status" value="1"/>
</dbReference>
<evidence type="ECO:0000256" key="6">
    <source>
        <dbReference type="ARBA" id="ARBA00023018"/>
    </source>
</evidence>
<evidence type="ECO:0000256" key="2">
    <source>
        <dbReference type="ARBA" id="ARBA00022448"/>
    </source>
</evidence>
<dbReference type="AlphaFoldDB" id="A0A8B6BHI5"/>
<evidence type="ECO:0000259" key="21">
    <source>
        <dbReference type="SMART" id="SM00918"/>
    </source>
</evidence>
<evidence type="ECO:0000256" key="13">
    <source>
        <dbReference type="ARBA" id="ARBA00023303"/>
    </source>
</evidence>
<dbReference type="GO" id="GO:0045211">
    <property type="term" value="C:postsynaptic membrane"/>
    <property type="evidence" value="ECO:0007669"/>
    <property type="project" value="UniProtKB-SubCell"/>
</dbReference>
<evidence type="ECO:0000256" key="5">
    <source>
        <dbReference type="ARBA" id="ARBA00022989"/>
    </source>
</evidence>
<proteinExistence type="predicted"/>
<evidence type="ECO:0000256" key="12">
    <source>
        <dbReference type="ARBA" id="ARBA00023286"/>
    </source>
</evidence>
<keyword evidence="10" id="KW-0325">Glycoprotein</keyword>
<dbReference type="Pfam" id="PF01094">
    <property type="entry name" value="ANF_receptor"/>
    <property type="match status" value="1"/>
</dbReference>
<dbReference type="FunFam" id="1.10.287.70:FF:000143">
    <property type="entry name" value="Probable glutamate receptor"/>
    <property type="match status" value="1"/>
</dbReference>
<evidence type="ECO:0000256" key="14">
    <source>
        <dbReference type="ARBA" id="ARBA00034100"/>
    </source>
</evidence>
<dbReference type="EMBL" id="UYJE01000177">
    <property type="protein sequence ID" value="VDH90872.1"/>
    <property type="molecule type" value="Genomic_DNA"/>
</dbReference>
<feature type="transmembrane region" description="Helical" evidence="18">
    <location>
        <begin position="513"/>
        <end position="533"/>
    </location>
</feature>
<keyword evidence="23" id="KW-1185">Reference proteome</keyword>
<dbReference type="InterPro" id="IPR001828">
    <property type="entry name" value="ANF_lig-bd_rcpt"/>
</dbReference>
<feature type="site" description="Crucial to convey clamshell closure to channel opening" evidence="16">
    <location>
        <position position="617"/>
    </location>
</feature>
<dbReference type="PRINTS" id="PR00177">
    <property type="entry name" value="NMDARECEPTOR"/>
</dbReference>
<dbReference type="Proteomes" id="UP000596742">
    <property type="component" value="Unassembled WGS sequence"/>
</dbReference>
<feature type="site" description="Interaction with the cone snail toxin Con-ikot-ikot" evidence="16">
    <location>
        <position position="731"/>
    </location>
</feature>
<feature type="signal peptide" evidence="19">
    <location>
        <begin position="1"/>
        <end position="16"/>
    </location>
</feature>
<dbReference type="Gene3D" id="1.10.287.70">
    <property type="match status" value="1"/>
</dbReference>
<keyword evidence="11" id="KW-0628">Postsynaptic cell membrane</keyword>
<feature type="disulfide bond" evidence="17">
    <location>
        <begin position="68"/>
        <end position="304"/>
    </location>
</feature>
<keyword evidence="17" id="KW-1015">Disulfide bond</keyword>
<evidence type="ECO:0000256" key="7">
    <source>
        <dbReference type="ARBA" id="ARBA00023065"/>
    </source>
</evidence>
<comment type="subcellular location">
    <subcellularLocation>
        <location evidence="1">Cell membrane</location>
        <topology evidence="1">Multi-pass membrane protein</topology>
    </subcellularLocation>
    <subcellularLocation>
        <location evidence="14">Postsynaptic cell membrane</location>
    </subcellularLocation>
</comment>
<evidence type="ECO:0000256" key="3">
    <source>
        <dbReference type="ARBA" id="ARBA00022475"/>
    </source>
</evidence>
<dbReference type="SUPFAM" id="SSF53822">
    <property type="entry name" value="Periplasmic binding protein-like I"/>
    <property type="match status" value="1"/>
</dbReference>
<keyword evidence="2" id="KW-0813">Transport</keyword>
<dbReference type="InterPro" id="IPR001320">
    <property type="entry name" value="Iontro_rcpt_C"/>
</dbReference>
<evidence type="ECO:0000256" key="1">
    <source>
        <dbReference type="ARBA" id="ARBA00004651"/>
    </source>
</evidence>
<dbReference type="SMART" id="SM00918">
    <property type="entry name" value="Lig_chan-Glu_bd"/>
    <property type="match status" value="1"/>
</dbReference>
<protein>
    <submittedName>
        <fullName evidence="22">Uncharacterized protein</fullName>
    </submittedName>
</protein>
<dbReference type="GO" id="GO:0038023">
    <property type="term" value="F:signaling receptor activity"/>
    <property type="evidence" value="ECO:0007669"/>
    <property type="project" value="InterPro"/>
</dbReference>